<evidence type="ECO:0000256" key="1">
    <source>
        <dbReference type="ARBA" id="ARBA00008609"/>
    </source>
</evidence>
<dbReference type="GO" id="GO:0008115">
    <property type="term" value="F:sarcosine oxidase activity"/>
    <property type="evidence" value="ECO:0007669"/>
    <property type="project" value="InterPro"/>
</dbReference>
<dbReference type="Gene3D" id="3.50.50.60">
    <property type="entry name" value="FAD/NAD(P)-binding domain"/>
    <property type="match status" value="1"/>
</dbReference>
<feature type="domain" description="Aminomethyltransferase C-terminal" evidence="5">
    <location>
        <begin position="917"/>
        <end position="1001"/>
    </location>
</feature>
<keyword evidence="2" id="KW-0560">Oxidoreductase</keyword>
<dbReference type="SUPFAM" id="SSF101790">
    <property type="entry name" value="Aminomethyltransferase beta-barrel domain"/>
    <property type="match status" value="1"/>
</dbReference>
<feature type="domain" description="FAD/NAD(P)-binding" evidence="4">
    <location>
        <begin position="177"/>
        <end position="445"/>
    </location>
</feature>
<dbReference type="InterPro" id="IPR028896">
    <property type="entry name" value="GcvT/YgfZ/DmdA"/>
</dbReference>
<dbReference type="Pfam" id="PF01571">
    <property type="entry name" value="GCV_T"/>
    <property type="match status" value="1"/>
</dbReference>
<dbReference type="RefSeq" id="WP_074444810.1">
    <property type="nucleotide sequence ID" value="NZ_FMBM01000002.1"/>
</dbReference>
<dbReference type="OrthoDB" id="5287468at2"/>
<gene>
    <name evidence="7" type="primary">soxA</name>
    <name evidence="8" type="ORF">GA0071312_1952</name>
    <name evidence="7" type="ORF">HLUCCO17_16705</name>
</gene>
<dbReference type="GO" id="GO:0046653">
    <property type="term" value="P:tetrahydrofolate metabolic process"/>
    <property type="evidence" value="ECO:0007669"/>
    <property type="project" value="InterPro"/>
</dbReference>
<evidence type="ECO:0000313" key="8">
    <source>
        <dbReference type="EMBL" id="SCC81022.1"/>
    </source>
</evidence>
<dbReference type="Gene3D" id="3.30.1360.120">
    <property type="entry name" value="Probable tRNA modification gtpase trme, domain 1"/>
    <property type="match status" value="1"/>
</dbReference>
<dbReference type="InterPro" id="IPR027266">
    <property type="entry name" value="TrmE/GcvT-like"/>
</dbReference>
<reference evidence="7 9" key="1">
    <citation type="submission" date="2015-09" db="EMBL/GenBank/DDBJ databases">
        <title>Identification and resolution of microdiversity through metagenomic sequencing of parallel consortia.</title>
        <authorList>
            <person name="Nelson W.C."/>
            <person name="Romine M.F."/>
            <person name="Lindemann S.R."/>
        </authorList>
    </citation>
    <scope>NUCLEOTIDE SEQUENCE [LARGE SCALE GENOMIC DNA]</scope>
    <source>
        <strain evidence="7">HL-109</strain>
    </source>
</reference>
<dbReference type="Pfam" id="PF17806">
    <property type="entry name" value="SO_alpha_A3"/>
    <property type="match status" value="1"/>
</dbReference>
<dbReference type="Pfam" id="PF08669">
    <property type="entry name" value="GCV_T_C"/>
    <property type="match status" value="1"/>
</dbReference>
<dbReference type="Proteomes" id="UP000050497">
    <property type="component" value="Unassembled WGS sequence"/>
</dbReference>
<dbReference type="PRINTS" id="PR00411">
    <property type="entry name" value="PNDRDTASEI"/>
</dbReference>
<comment type="similarity">
    <text evidence="1">Belongs to the GcvT family.</text>
</comment>
<comment type="caution">
    <text evidence="7">The sequence shown here is derived from an EMBL/GenBank/DDBJ whole genome shotgun (WGS) entry which is preliminary data.</text>
</comment>
<dbReference type="EMBL" id="LJSX01000038">
    <property type="protein sequence ID" value="KPQ08930.1"/>
    <property type="molecule type" value="Genomic_DNA"/>
</dbReference>
<dbReference type="InterPro" id="IPR041854">
    <property type="entry name" value="BFD-like_2Fe2S-bd_dom_sf"/>
</dbReference>
<dbReference type="PRINTS" id="PR00368">
    <property type="entry name" value="FADPNR"/>
</dbReference>
<dbReference type="InterPro" id="IPR006222">
    <property type="entry name" value="GCVT_N"/>
</dbReference>
<dbReference type="SUPFAM" id="SSF103025">
    <property type="entry name" value="Folate-binding domain"/>
    <property type="match status" value="1"/>
</dbReference>
<dbReference type="PIRSF" id="PIRSF037980">
    <property type="entry name" value="SoxA"/>
    <property type="match status" value="1"/>
</dbReference>
<dbReference type="InterPro" id="IPR023753">
    <property type="entry name" value="FAD/NAD-binding_dom"/>
</dbReference>
<feature type="domain" description="GCVT N-terminal" evidence="3">
    <location>
        <begin position="626"/>
        <end position="896"/>
    </location>
</feature>
<dbReference type="Proteomes" id="UP000182800">
    <property type="component" value="Unassembled WGS sequence"/>
</dbReference>
<evidence type="ECO:0000259" key="4">
    <source>
        <dbReference type="Pfam" id="PF07992"/>
    </source>
</evidence>
<dbReference type="Gene3D" id="3.10.20.440">
    <property type="entry name" value="2Fe-2S iron-sulphur cluster binding domain, sarcosine oxidase, alpha subunit, N-terminal domain"/>
    <property type="match status" value="1"/>
</dbReference>
<dbReference type="InterPro" id="IPR006277">
    <property type="entry name" value="Sarcosine_oxidase_asu"/>
</dbReference>
<dbReference type="PANTHER" id="PTHR43757">
    <property type="entry name" value="AMINOMETHYLTRANSFERASE"/>
    <property type="match status" value="1"/>
</dbReference>
<evidence type="ECO:0000256" key="2">
    <source>
        <dbReference type="ARBA" id="ARBA00023002"/>
    </source>
</evidence>
<evidence type="ECO:0000259" key="6">
    <source>
        <dbReference type="Pfam" id="PF17806"/>
    </source>
</evidence>
<dbReference type="InterPro" id="IPR036188">
    <property type="entry name" value="FAD/NAD-bd_sf"/>
</dbReference>
<reference evidence="8 10" key="2">
    <citation type="submission" date="2016-08" db="EMBL/GenBank/DDBJ databases">
        <authorList>
            <person name="Varghese N."/>
            <person name="Submissions Spin"/>
        </authorList>
    </citation>
    <scope>NUCLEOTIDE SEQUENCE [LARGE SCALE GENOMIC DNA]</scope>
    <source>
        <strain evidence="8 10">HL-109</strain>
    </source>
</reference>
<dbReference type="SUPFAM" id="SSF51905">
    <property type="entry name" value="FAD/NAD(P)-binding domain"/>
    <property type="match status" value="1"/>
</dbReference>
<dbReference type="EMBL" id="FMBM01000002">
    <property type="protein sequence ID" value="SCC81022.1"/>
    <property type="molecule type" value="Genomic_DNA"/>
</dbReference>
<dbReference type="InterPro" id="IPR041117">
    <property type="entry name" value="SoxA_A3"/>
</dbReference>
<dbReference type="Pfam" id="PF13510">
    <property type="entry name" value="Fer2_4"/>
    <property type="match status" value="1"/>
</dbReference>
<evidence type="ECO:0000313" key="10">
    <source>
        <dbReference type="Proteomes" id="UP000182800"/>
    </source>
</evidence>
<dbReference type="PATRIC" id="fig|1653334.4.peg.1304"/>
<dbReference type="STRING" id="1653334.GA0071312_1952"/>
<dbReference type="PANTHER" id="PTHR43757:SF2">
    <property type="entry name" value="AMINOMETHYLTRANSFERASE, MITOCHONDRIAL"/>
    <property type="match status" value="1"/>
</dbReference>
<dbReference type="Pfam" id="PF07992">
    <property type="entry name" value="Pyr_redox_2"/>
    <property type="match status" value="1"/>
</dbReference>
<evidence type="ECO:0000259" key="3">
    <source>
        <dbReference type="Pfam" id="PF01571"/>
    </source>
</evidence>
<dbReference type="Gene3D" id="1.10.10.1100">
    <property type="entry name" value="BFD-like [2Fe-2S]-binding domain"/>
    <property type="match status" value="1"/>
</dbReference>
<dbReference type="InterPro" id="IPR029043">
    <property type="entry name" value="GcvT/YgfZ_C"/>
</dbReference>
<accession>A0A0N8KDM2</accession>
<name>A0A0N8KDM2_9HYPH</name>
<evidence type="ECO:0000259" key="5">
    <source>
        <dbReference type="Pfam" id="PF08669"/>
    </source>
</evidence>
<feature type="domain" description="SoxA A3" evidence="6">
    <location>
        <begin position="529"/>
        <end position="611"/>
    </location>
</feature>
<dbReference type="InterPro" id="IPR042204">
    <property type="entry name" value="2Fe-2S-bd_N"/>
</dbReference>
<protein>
    <submittedName>
        <fullName evidence="7">Sarcosine oxidase alpha subunit SoxA</fullName>
    </submittedName>
    <submittedName>
        <fullName evidence="8">Sarcosine oxidase subunit alpha</fullName>
    </submittedName>
</protein>
<evidence type="ECO:0000313" key="9">
    <source>
        <dbReference type="Proteomes" id="UP000050497"/>
    </source>
</evidence>
<sequence length="1009" mass="109004">MSPQPARLAQNRLPQGGLIDRTKPITFFFDGKRYQGHAGDTLASALLANGVHHVARSFKYHRPRGILGAGPEDPGALVRIGSDPATMVVNQRATEVELYDGLKAFPQNCWPSLRFDIGVVNDLMHRFLPAGFYYKTFMGPPGNWMAFEPFIRRAAGLGPAPSAPDPARYEHMNRHCEVLVIGSGPAGLAAAREAARTGARVILAEESAACGGRILAEAEGDALIEGLAPRAWCAAVLDELAAHPEVTLLTRTSASGYYAQNWVTLFENCTDHLPPSEAGNLPRHRLWRVRAQQVILATGAIERPLVFNGNDRPGIMLASAARTYLHRYGVRPGENAVIFTNNDDAWRSAFDLHDAGTRIAAIIDTRPDPAHRDAAQARGIPVRLGATILATRGRRRIRSIDVAAFDAGGVAGRPERIACDLLCVSGGWSPNVALFSQSGGSLRHDETLAAFVPDAARQAVVPVGACAGDFALSDAISSGAEAGRAAARKTGFVADATDHAAGETRNGTPPYRVTPVWELPSNRPKSRIRAFVDHQNDVTAKDLHLAVREGYGAVEHAKRYTTTGMGTDQGKTVGINAIGVLSGVLDKPIGEIGVTTYRPPWKPISFGAVAGQHVGALFHPRRTTPMHDWHVANGAVFEIVGDWLRARVYQQPGEDFVAALQRECRAARNAIGVLDASTLGKIDIRGKDARAFLNRIYSNAWMKLEPGRCRYGLMTNEDGMVFDDGVTACLADDHFHMTTTTGGAARVLAWLEEYHQTEWPDLEVYMTSVTEQWAVASICGPRAPELAAGLFDDIDADPERFPFMSHASGHIDGVPARVFRISFTGEISYEINVPASYGLWLWRTLMERGGPYGITPYGTEGMHLLRAEKGFIIVGQETDGTLTPVDLGMGWAVKKNADFIGKRSLTRSDTARDDRLQLVGLLSDDPAFVIPEGSQIIASAREQSPRTPMIGHVTSSYFSPNLGRAIALAVVAGGHGRMGERIHVARRDAEPVPATITGTDFLAGLKDAS</sequence>
<proteinExistence type="inferred from homology"/>
<evidence type="ECO:0000313" key="7">
    <source>
        <dbReference type="EMBL" id="KPQ08930.1"/>
    </source>
</evidence>
<dbReference type="InterPro" id="IPR013977">
    <property type="entry name" value="GcvT_C"/>
</dbReference>
<dbReference type="NCBIfam" id="TIGR01372">
    <property type="entry name" value="soxA"/>
    <property type="match status" value="1"/>
</dbReference>
<keyword evidence="10" id="KW-1185">Reference proteome</keyword>
<organism evidence="7 9">
    <name type="scientific">Saliniramus fredricksonii</name>
    <dbReference type="NCBI Taxonomy" id="1653334"/>
    <lineage>
        <taxon>Bacteria</taxon>
        <taxon>Pseudomonadati</taxon>
        <taxon>Pseudomonadota</taxon>
        <taxon>Alphaproteobacteria</taxon>
        <taxon>Hyphomicrobiales</taxon>
        <taxon>Salinarimonadaceae</taxon>
        <taxon>Saliniramus</taxon>
    </lineage>
</organism>
<dbReference type="AlphaFoldDB" id="A0A0N8KDM2"/>